<protein>
    <recommendedName>
        <fullName evidence="9">G-protein coupled receptors family 1 profile domain-containing protein</fullName>
    </recommendedName>
</protein>
<dbReference type="GO" id="GO:0005886">
    <property type="term" value="C:plasma membrane"/>
    <property type="evidence" value="ECO:0007669"/>
    <property type="project" value="TreeGrafter"/>
</dbReference>
<evidence type="ECO:0000313" key="11">
    <source>
        <dbReference type="EMBL" id="CAF1174929.1"/>
    </source>
</evidence>
<feature type="transmembrane region" description="Helical" evidence="8">
    <location>
        <begin position="24"/>
        <end position="49"/>
    </location>
</feature>
<dbReference type="Proteomes" id="UP000663870">
    <property type="component" value="Unassembled WGS sequence"/>
</dbReference>
<reference evidence="10" key="1">
    <citation type="submission" date="2021-02" db="EMBL/GenBank/DDBJ databases">
        <authorList>
            <person name="Nowell W R."/>
        </authorList>
    </citation>
    <scope>NUCLEOTIDE SEQUENCE</scope>
</reference>
<dbReference type="InterPro" id="IPR000276">
    <property type="entry name" value="GPCR_Rhodpsn"/>
</dbReference>
<dbReference type="SUPFAM" id="SSF81321">
    <property type="entry name" value="Family A G protein-coupled receptor-like"/>
    <property type="match status" value="1"/>
</dbReference>
<evidence type="ECO:0000256" key="5">
    <source>
        <dbReference type="ARBA" id="ARBA00023136"/>
    </source>
</evidence>
<keyword evidence="13" id="KW-1185">Reference proteome</keyword>
<comment type="subcellular location">
    <subcellularLocation>
        <location evidence="1">Membrane</location>
        <topology evidence="1">Multi-pass membrane protein</topology>
    </subcellularLocation>
</comment>
<keyword evidence="3 8" id="KW-1133">Transmembrane helix</keyword>
<evidence type="ECO:0000256" key="2">
    <source>
        <dbReference type="ARBA" id="ARBA00022692"/>
    </source>
</evidence>
<evidence type="ECO:0000256" key="6">
    <source>
        <dbReference type="ARBA" id="ARBA00023170"/>
    </source>
</evidence>
<sequence>MRNTSIEICSNILNYNTTLHISYIVWHTCGLLCTMFGIPGHLFQILIMLNKTNRKQSISLYVIAIAIFELIFLVDIFWLWCVGMSIIKIDLRQILSCGIFYNILIGPTILSNLYLASISIDRTFMILYPTRYRLLITRRHVLIRIFLILIIVILFMIPHHFYFHYNKKTTIFICEFDTVIKPWRIRIWTFLHALLFVSLPSIITCISSVILLHNRCNQRKITKNKSSETARRMKRNSILIFFISIFILFSLLPTVILEIFIVHDRLFSHDIFCSIRWQQYKILLNWFLTLSALNYSSKFYVRLIISKTFRRDFIKLINFISLRQQKNNEQNSLALNNSNTLKNIET</sequence>
<dbReference type="Proteomes" id="UP000663854">
    <property type="component" value="Unassembled WGS sequence"/>
</dbReference>
<dbReference type="AlphaFoldDB" id="A0A814IFD1"/>
<keyword evidence="6" id="KW-0675">Receptor</keyword>
<dbReference type="EMBL" id="CAJNOH010000381">
    <property type="protein sequence ID" value="CAF1022028.1"/>
    <property type="molecule type" value="Genomic_DNA"/>
</dbReference>
<name>A0A814IFD1_9BILA</name>
<feature type="domain" description="G-protein coupled receptors family 1 profile" evidence="9">
    <location>
        <begin position="40"/>
        <end position="260"/>
    </location>
</feature>
<dbReference type="PANTHER" id="PTHR24243">
    <property type="entry name" value="G-PROTEIN COUPLED RECEPTOR"/>
    <property type="match status" value="1"/>
</dbReference>
<feature type="transmembrane region" description="Helical" evidence="8">
    <location>
        <begin position="141"/>
        <end position="162"/>
    </location>
</feature>
<evidence type="ECO:0000313" key="13">
    <source>
        <dbReference type="Proteomes" id="UP000663870"/>
    </source>
</evidence>
<feature type="transmembrane region" description="Helical" evidence="8">
    <location>
        <begin position="187"/>
        <end position="212"/>
    </location>
</feature>
<evidence type="ECO:0000313" key="12">
    <source>
        <dbReference type="Proteomes" id="UP000663854"/>
    </source>
</evidence>
<feature type="transmembrane region" description="Helical" evidence="8">
    <location>
        <begin position="61"/>
        <end position="87"/>
    </location>
</feature>
<organism evidence="10 12">
    <name type="scientific">Rotaria sordida</name>
    <dbReference type="NCBI Taxonomy" id="392033"/>
    <lineage>
        <taxon>Eukaryota</taxon>
        <taxon>Metazoa</taxon>
        <taxon>Spiralia</taxon>
        <taxon>Gnathifera</taxon>
        <taxon>Rotifera</taxon>
        <taxon>Eurotatoria</taxon>
        <taxon>Bdelloidea</taxon>
        <taxon>Philodinida</taxon>
        <taxon>Philodinidae</taxon>
        <taxon>Rotaria</taxon>
    </lineage>
</organism>
<evidence type="ECO:0000313" key="10">
    <source>
        <dbReference type="EMBL" id="CAF1022028.1"/>
    </source>
</evidence>
<keyword evidence="7" id="KW-0807">Transducer</keyword>
<dbReference type="Gene3D" id="1.20.1070.10">
    <property type="entry name" value="Rhodopsin 7-helix transmembrane proteins"/>
    <property type="match status" value="1"/>
</dbReference>
<evidence type="ECO:0000256" key="7">
    <source>
        <dbReference type="ARBA" id="ARBA00023224"/>
    </source>
</evidence>
<comment type="caution">
    <text evidence="10">The sequence shown here is derived from an EMBL/GenBank/DDBJ whole genome shotgun (WGS) entry which is preliminary data.</text>
</comment>
<dbReference type="GO" id="GO:0004930">
    <property type="term" value="F:G protein-coupled receptor activity"/>
    <property type="evidence" value="ECO:0007669"/>
    <property type="project" value="UniProtKB-KW"/>
</dbReference>
<dbReference type="PANTHER" id="PTHR24243:SF233">
    <property type="entry name" value="THYROTROPIN-RELEASING HORMONE RECEPTOR"/>
    <property type="match status" value="1"/>
</dbReference>
<dbReference type="EMBL" id="CAJNOL010000713">
    <property type="protein sequence ID" value="CAF1174929.1"/>
    <property type="molecule type" value="Genomic_DNA"/>
</dbReference>
<evidence type="ECO:0000256" key="3">
    <source>
        <dbReference type="ARBA" id="ARBA00022989"/>
    </source>
</evidence>
<gene>
    <name evidence="11" type="ORF">JXQ802_LOCUS23012</name>
    <name evidence="10" type="ORF">PYM288_LOCUS15675</name>
</gene>
<feature type="transmembrane region" description="Helical" evidence="8">
    <location>
        <begin position="99"/>
        <end position="120"/>
    </location>
</feature>
<dbReference type="InterPro" id="IPR017452">
    <property type="entry name" value="GPCR_Rhodpsn_7TM"/>
</dbReference>
<evidence type="ECO:0000256" key="4">
    <source>
        <dbReference type="ARBA" id="ARBA00023040"/>
    </source>
</evidence>
<keyword evidence="5 8" id="KW-0472">Membrane</keyword>
<accession>A0A814IFD1</accession>
<dbReference type="PROSITE" id="PS50262">
    <property type="entry name" value="G_PROTEIN_RECEP_F1_2"/>
    <property type="match status" value="1"/>
</dbReference>
<evidence type="ECO:0000259" key="9">
    <source>
        <dbReference type="PROSITE" id="PS50262"/>
    </source>
</evidence>
<feature type="transmembrane region" description="Helical" evidence="8">
    <location>
        <begin position="238"/>
        <end position="262"/>
    </location>
</feature>
<dbReference type="Pfam" id="PF00001">
    <property type="entry name" value="7tm_1"/>
    <property type="match status" value="1"/>
</dbReference>
<keyword evidence="4" id="KW-0297">G-protein coupled receptor</keyword>
<evidence type="ECO:0000256" key="8">
    <source>
        <dbReference type="SAM" id="Phobius"/>
    </source>
</evidence>
<proteinExistence type="predicted"/>
<keyword evidence="2 8" id="KW-0812">Transmembrane</keyword>
<evidence type="ECO:0000256" key="1">
    <source>
        <dbReference type="ARBA" id="ARBA00004141"/>
    </source>
</evidence>
<feature type="transmembrane region" description="Helical" evidence="8">
    <location>
        <begin position="282"/>
        <end position="301"/>
    </location>
</feature>